<feature type="region of interest" description="Disordered" evidence="1">
    <location>
        <begin position="494"/>
        <end position="573"/>
    </location>
</feature>
<name>A0A9P0MGZ3_NEZVI</name>
<reference evidence="4" key="1">
    <citation type="submission" date="2022-01" db="EMBL/GenBank/DDBJ databases">
        <authorList>
            <person name="King R."/>
        </authorList>
    </citation>
    <scope>NUCLEOTIDE SEQUENCE</scope>
</reference>
<feature type="domain" description="Chitin-binding type-2" evidence="3">
    <location>
        <begin position="38"/>
        <end position="101"/>
    </location>
</feature>
<dbReference type="OrthoDB" id="10065127at2759"/>
<gene>
    <name evidence="4" type="ORF">NEZAVI_LOCUS5862</name>
</gene>
<accession>A0A9P0MGZ3</accession>
<dbReference type="Proteomes" id="UP001152798">
    <property type="component" value="Chromosome 3"/>
</dbReference>
<feature type="region of interest" description="Disordered" evidence="1">
    <location>
        <begin position="614"/>
        <end position="684"/>
    </location>
</feature>
<feature type="region of interest" description="Disordered" evidence="1">
    <location>
        <begin position="142"/>
        <end position="181"/>
    </location>
</feature>
<protein>
    <recommendedName>
        <fullName evidence="3">Chitin-binding type-2 domain-containing protein</fullName>
    </recommendedName>
</protein>
<dbReference type="InterPro" id="IPR036508">
    <property type="entry name" value="Chitin-bd_dom_sf"/>
</dbReference>
<keyword evidence="2" id="KW-0732">Signal</keyword>
<dbReference type="Pfam" id="PF01607">
    <property type="entry name" value="CBM_14"/>
    <property type="match status" value="2"/>
</dbReference>
<evidence type="ECO:0000256" key="2">
    <source>
        <dbReference type="SAM" id="SignalP"/>
    </source>
</evidence>
<proteinExistence type="predicted"/>
<dbReference type="InterPro" id="IPR052976">
    <property type="entry name" value="Scoloptoxin-like"/>
</dbReference>
<feature type="domain" description="Chitin-binding type-2" evidence="3">
    <location>
        <begin position="685"/>
        <end position="749"/>
    </location>
</feature>
<dbReference type="PANTHER" id="PTHR22933:SF43">
    <property type="entry name" value="LP10131P"/>
    <property type="match status" value="1"/>
</dbReference>
<dbReference type="GO" id="GO:0008061">
    <property type="term" value="F:chitin binding"/>
    <property type="evidence" value="ECO:0007669"/>
    <property type="project" value="InterPro"/>
</dbReference>
<dbReference type="SUPFAM" id="SSF57625">
    <property type="entry name" value="Invertebrate chitin-binding proteins"/>
    <property type="match status" value="2"/>
</dbReference>
<dbReference type="PANTHER" id="PTHR22933">
    <property type="entry name" value="FI18007P1-RELATED"/>
    <property type="match status" value="1"/>
</dbReference>
<dbReference type="AlphaFoldDB" id="A0A9P0MGZ3"/>
<evidence type="ECO:0000259" key="3">
    <source>
        <dbReference type="PROSITE" id="PS50940"/>
    </source>
</evidence>
<evidence type="ECO:0000313" key="4">
    <source>
        <dbReference type="EMBL" id="CAH1395619.1"/>
    </source>
</evidence>
<evidence type="ECO:0000313" key="5">
    <source>
        <dbReference type="Proteomes" id="UP001152798"/>
    </source>
</evidence>
<dbReference type="EMBL" id="OV725079">
    <property type="protein sequence ID" value="CAH1395619.1"/>
    <property type="molecule type" value="Genomic_DNA"/>
</dbReference>
<dbReference type="PROSITE" id="PS50940">
    <property type="entry name" value="CHIT_BIND_II"/>
    <property type="match status" value="2"/>
</dbReference>
<keyword evidence="5" id="KW-1185">Reference proteome</keyword>
<dbReference type="Gene3D" id="2.170.140.10">
    <property type="entry name" value="Chitin binding domain"/>
    <property type="match status" value="2"/>
</dbReference>
<dbReference type="SMART" id="SM00494">
    <property type="entry name" value="ChtBD2"/>
    <property type="match status" value="2"/>
</dbReference>
<evidence type="ECO:0000256" key="1">
    <source>
        <dbReference type="SAM" id="MobiDB-lite"/>
    </source>
</evidence>
<feature type="compositionally biased region" description="Low complexity" evidence="1">
    <location>
        <begin position="664"/>
        <end position="684"/>
    </location>
</feature>
<dbReference type="GO" id="GO:0005576">
    <property type="term" value="C:extracellular region"/>
    <property type="evidence" value="ECO:0007669"/>
    <property type="project" value="InterPro"/>
</dbReference>
<organism evidence="4 5">
    <name type="scientific">Nezara viridula</name>
    <name type="common">Southern green stink bug</name>
    <name type="synonym">Cimex viridulus</name>
    <dbReference type="NCBI Taxonomy" id="85310"/>
    <lineage>
        <taxon>Eukaryota</taxon>
        <taxon>Metazoa</taxon>
        <taxon>Ecdysozoa</taxon>
        <taxon>Arthropoda</taxon>
        <taxon>Hexapoda</taxon>
        <taxon>Insecta</taxon>
        <taxon>Pterygota</taxon>
        <taxon>Neoptera</taxon>
        <taxon>Paraneoptera</taxon>
        <taxon>Hemiptera</taxon>
        <taxon>Heteroptera</taxon>
        <taxon>Panheteroptera</taxon>
        <taxon>Pentatomomorpha</taxon>
        <taxon>Pentatomoidea</taxon>
        <taxon>Pentatomidae</taxon>
        <taxon>Pentatominae</taxon>
        <taxon>Nezara</taxon>
    </lineage>
</organism>
<feature type="compositionally biased region" description="Low complexity" evidence="1">
    <location>
        <begin position="524"/>
        <end position="535"/>
    </location>
</feature>
<feature type="chain" id="PRO_5040111944" description="Chitin-binding type-2 domain-containing protein" evidence="2">
    <location>
        <begin position="24"/>
        <end position="779"/>
    </location>
</feature>
<dbReference type="InterPro" id="IPR002557">
    <property type="entry name" value="Chitin-bd_dom"/>
</dbReference>
<feature type="compositionally biased region" description="Low complexity" evidence="1">
    <location>
        <begin position="145"/>
        <end position="178"/>
    </location>
</feature>
<feature type="signal peptide" evidence="2">
    <location>
        <begin position="1"/>
        <end position="23"/>
    </location>
</feature>
<sequence length="779" mass="88776">MYWTHLIFVLLYGVVTHWDQIAASKPGYLDFDNLPETNFSCDKKVIGGYYADVETGCQMFHVCTIGQKGEITDIKFLCLNGTVFDQETRVCERIDEVDCSKSEDFFGLNLELYGNNANLGIQPENEFECEDCSTDEDYEESEEATTFATSTTTTTTTTTTPKPTTTPTTTTTTTPRPTKYQTSSQDSIAALLALHNAFNQGLQNSKVKPAPPRVINNAFSPTKSTPKPYTAYTTQRTSSNFKPHTYNSDSQSFGSLNLQQQERPYFFTPTTERSNYHHFHSGDTSFGHSYDSTRPYNFQYFHARKLPEAQGTISVVTSTSTSTSVKTSKGNTTVEYPTGYEDYQDDIHEVHDSFFADVPKIRQKRTSENDTQLQKPERQFDKYYTVENKLDAREEFLQNLLGSIDIEDRVKQKMSNLFKKEESEMEKLENYGGVLANIGNRLVEKVKDERDVTKTGRIQEGVKKLNEWKKQFDDMRKDIDLNYTFEANVKDVESKIRKKRQTSGTGEIRRVSTPPPPTRRAQQRRTQQSTSTEPQRSNRRKVIRQKIDTENFNFGGSRRTSEGVHPSKPVSEAIDNDFTTIEYRKTSRRGREQPRATTSLRRAFKFNYETTTAFTETERKPPVRTLVQPKPTKTSWKVQEEDYHLASSSPSPPPVRRSRKRPPTDSTTTTQSTLTTSASLSPDPNFDCEGKVKGGFYADMHNDCRGFFICSQGEINGPLLKSHFWCGATTKFNQRSRTCQAEDLVECSVSTRYFHLNNDFLPPVSEDELKGGFEPLKVS</sequence>